<dbReference type="Gene3D" id="3.30.70.2740">
    <property type="match status" value="1"/>
</dbReference>
<reference key="2">
    <citation type="submission" date="2011-03" db="EMBL/GenBank/DDBJ databases">
        <title>Complete genome sequence of the thermoacidophilic crenarchaeon Thermoproteus uzoniensis 768-20.</title>
        <authorList>
            <person name="Mardanov A.V."/>
            <person name="Gumerov V.M."/>
            <person name="Beletsky A.V."/>
            <person name="Prokofeva M.I."/>
            <person name="Bonch-Osmolovskaya E.A."/>
            <person name="Ravin N.V."/>
            <person name="Skryabin K.G."/>
        </authorList>
    </citation>
    <scope>NUCLEOTIDE SEQUENCE</scope>
    <source>
        <strain>768-20</strain>
    </source>
</reference>
<evidence type="ECO:0000256" key="3">
    <source>
        <dbReference type="ARBA" id="ARBA00022630"/>
    </source>
</evidence>
<dbReference type="STRING" id="999630.TUZN_0429"/>
<organism evidence="9 10">
    <name type="scientific">Thermoproteus uzoniensis (strain 768-20)</name>
    <dbReference type="NCBI Taxonomy" id="999630"/>
    <lineage>
        <taxon>Archaea</taxon>
        <taxon>Thermoproteota</taxon>
        <taxon>Thermoprotei</taxon>
        <taxon>Thermoproteales</taxon>
        <taxon>Thermoproteaceae</taxon>
        <taxon>Thermoproteus</taxon>
    </lineage>
</organism>
<dbReference type="InterPro" id="IPR016166">
    <property type="entry name" value="FAD-bd_PCMH"/>
</dbReference>
<dbReference type="GO" id="GO:0008720">
    <property type="term" value="F:D-lactate dehydrogenase (NAD+) activity"/>
    <property type="evidence" value="ECO:0007669"/>
    <property type="project" value="TreeGrafter"/>
</dbReference>
<dbReference type="GO" id="GO:0071949">
    <property type="term" value="F:FAD binding"/>
    <property type="evidence" value="ECO:0007669"/>
    <property type="project" value="InterPro"/>
</dbReference>
<sequence>MRDLKRKFGDRFIDDPAFLSLYSREASFEEASAKPLGVVFPTSEEEVLWLVRWAYETETPIFSQGSATSLSGNTVVTRPGIVVSFERMNKIVEVNPTDSYAVVQPGLRLEELNVELSRYGVFFPVDPGSVRSATVGGAIANGAGGMRGAKYGTMRDWVLGLRAVTGRGDLLEMGCRTLKCRNGYDLVRLFVGSEGTLGLVTEAVLRIAPMPESAAAVLAYYDSLETLVEDVVRVRSARIWPLFAEFLGPAESKEVGLEERYTLFLGVDVNRGAERDMLGRLRGIVRGAVAEEAVGLDRSMELLEPRRKLFSAQVALMQRQLGSEGLLIIEDIVVPVSKLPEAVRRVVELANRMEIPLSLGGHVGDGNLHPTTWFRKGDLEGARRAKAFIEGIGKIAIGLGGSVSAEHGIGTLKRDLLKMELTPTAIEYMKALKSVFDPKGILNPGKIL</sequence>
<keyword evidence="4" id="KW-0274">FAD</keyword>
<comment type="similarity">
    <text evidence="2">Belongs to the FAD-binding oxidoreductase/transferase type 4 family.</text>
</comment>
<evidence type="ECO:0000256" key="5">
    <source>
        <dbReference type="ARBA" id="ARBA00022946"/>
    </source>
</evidence>
<dbReference type="EC" id="1.1.2.4" evidence="7"/>
<dbReference type="OrthoDB" id="26910at2157"/>
<dbReference type="InterPro" id="IPR036318">
    <property type="entry name" value="FAD-bd_PCMH-like_sf"/>
</dbReference>
<dbReference type="SUPFAM" id="SSF55103">
    <property type="entry name" value="FAD-linked oxidases, C-terminal domain"/>
    <property type="match status" value="1"/>
</dbReference>
<dbReference type="FunFam" id="1.10.45.10:FF:000001">
    <property type="entry name" value="D-lactate dehydrogenase mitochondrial"/>
    <property type="match status" value="1"/>
</dbReference>
<protein>
    <recommendedName>
        <fullName evidence="7">D-lactate dehydrogenase (cytochrome)</fullName>
        <ecNumber evidence="7">1.1.2.4</ecNumber>
    </recommendedName>
</protein>
<dbReference type="Pfam" id="PF01565">
    <property type="entry name" value="FAD_binding_4"/>
    <property type="match status" value="1"/>
</dbReference>
<keyword evidence="10" id="KW-1185">Reference proteome</keyword>
<evidence type="ECO:0000256" key="6">
    <source>
        <dbReference type="ARBA" id="ARBA00023002"/>
    </source>
</evidence>
<dbReference type="RefSeq" id="WP_013679261.1">
    <property type="nucleotide sequence ID" value="NC_015315.1"/>
</dbReference>
<evidence type="ECO:0000256" key="1">
    <source>
        <dbReference type="ARBA" id="ARBA00001974"/>
    </source>
</evidence>
<dbReference type="InterPro" id="IPR016171">
    <property type="entry name" value="Vanillyl_alc_oxidase_C-sub2"/>
</dbReference>
<dbReference type="GO" id="GO:0004458">
    <property type="term" value="F:D-lactate dehydrogenase (cytochrome) activity"/>
    <property type="evidence" value="ECO:0007669"/>
    <property type="project" value="UniProtKB-EC"/>
</dbReference>
<dbReference type="Proteomes" id="UP000008138">
    <property type="component" value="Chromosome"/>
</dbReference>
<keyword evidence="3" id="KW-0285">Flavoprotein</keyword>
<dbReference type="SUPFAM" id="SSF56176">
    <property type="entry name" value="FAD-binding/transporter-associated domain-like"/>
    <property type="match status" value="1"/>
</dbReference>
<accession>F2L366</accession>
<dbReference type="EMBL" id="CP002590">
    <property type="protein sequence ID" value="AEA11925.1"/>
    <property type="molecule type" value="Genomic_DNA"/>
</dbReference>
<dbReference type="InterPro" id="IPR006094">
    <property type="entry name" value="Oxid_FAD_bind_N"/>
</dbReference>
<dbReference type="PANTHER" id="PTHR11748:SF111">
    <property type="entry name" value="D-LACTATE DEHYDROGENASE, MITOCHONDRIAL-RELATED"/>
    <property type="match status" value="1"/>
</dbReference>
<dbReference type="AlphaFoldDB" id="F2L366"/>
<evidence type="ECO:0000256" key="2">
    <source>
        <dbReference type="ARBA" id="ARBA00008000"/>
    </source>
</evidence>
<gene>
    <name evidence="9" type="ordered locus">TUZN_0429</name>
</gene>
<dbReference type="Gene3D" id="3.30.465.10">
    <property type="match status" value="1"/>
</dbReference>
<dbReference type="InterPro" id="IPR016164">
    <property type="entry name" value="FAD-linked_Oxase-like_C"/>
</dbReference>
<evidence type="ECO:0000259" key="8">
    <source>
        <dbReference type="PROSITE" id="PS51387"/>
    </source>
</evidence>
<evidence type="ECO:0000313" key="9">
    <source>
        <dbReference type="EMBL" id="AEA11925.1"/>
    </source>
</evidence>
<comment type="cofactor">
    <cofactor evidence="1">
        <name>FAD</name>
        <dbReference type="ChEBI" id="CHEBI:57692"/>
    </cofactor>
</comment>
<dbReference type="KEGG" id="tuz:TUZN_0429"/>
<dbReference type="Gene3D" id="1.10.45.10">
    <property type="entry name" value="Vanillyl-alcohol Oxidase, Chain A, domain 4"/>
    <property type="match status" value="1"/>
</dbReference>
<evidence type="ECO:0000256" key="7">
    <source>
        <dbReference type="ARBA" id="ARBA00038897"/>
    </source>
</evidence>
<evidence type="ECO:0000313" key="10">
    <source>
        <dbReference type="Proteomes" id="UP000008138"/>
    </source>
</evidence>
<dbReference type="GeneID" id="10359974"/>
<evidence type="ECO:0000256" key="4">
    <source>
        <dbReference type="ARBA" id="ARBA00022827"/>
    </source>
</evidence>
<dbReference type="Pfam" id="PF02913">
    <property type="entry name" value="FAD-oxidase_C"/>
    <property type="match status" value="1"/>
</dbReference>
<dbReference type="HOGENOM" id="CLU_017779_9_2_2"/>
<keyword evidence="5" id="KW-0809">Transit peptide</keyword>
<name>F2L366_THEU7</name>
<dbReference type="GO" id="GO:1903457">
    <property type="term" value="P:lactate catabolic process"/>
    <property type="evidence" value="ECO:0007669"/>
    <property type="project" value="TreeGrafter"/>
</dbReference>
<dbReference type="InterPro" id="IPR004113">
    <property type="entry name" value="FAD-bd_oxidored_4_C"/>
</dbReference>
<dbReference type="eggNOG" id="arCOG00337">
    <property type="taxonomic scope" value="Archaea"/>
</dbReference>
<reference evidence="9 10" key="1">
    <citation type="journal article" date="2011" name="J. Bacteriol.">
        <title>Complete genome sequence of the thermoacidophilic crenarchaeon Thermoproteus uzoniensis 768-20.</title>
        <authorList>
            <person name="Mardanov A.V."/>
            <person name="Gumerov V.M."/>
            <person name="Beletsky A.V."/>
            <person name="Prokofeva M.I."/>
            <person name="Bonch-Osmolovskaya E.A."/>
            <person name="Ravin N.V."/>
            <person name="Skryabin K.G."/>
        </authorList>
    </citation>
    <scope>NUCLEOTIDE SEQUENCE [LARGE SCALE GENOMIC DNA]</scope>
    <source>
        <strain evidence="9 10">768-20</strain>
    </source>
</reference>
<keyword evidence="6" id="KW-0560">Oxidoreductase</keyword>
<dbReference type="InterPro" id="IPR016169">
    <property type="entry name" value="FAD-bd_PCMH_sub2"/>
</dbReference>
<dbReference type="FunFam" id="3.30.70.2740:FF:000001">
    <property type="entry name" value="D-lactate dehydrogenase mitochondrial"/>
    <property type="match status" value="1"/>
</dbReference>
<dbReference type="PROSITE" id="PS51387">
    <property type="entry name" value="FAD_PCMH"/>
    <property type="match status" value="1"/>
</dbReference>
<feature type="domain" description="FAD-binding PCMH-type" evidence="8">
    <location>
        <begin position="31"/>
        <end position="210"/>
    </location>
</feature>
<proteinExistence type="inferred from homology"/>
<dbReference type="PANTHER" id="PTHR11748">
    <property type="entry name" value="D-LACTATE DEHYDROGENASE"/>
    <property type="match status" value="1"/>
</dbReference>